<dbReference type="EMBL" id="JAYKXN010000006">
    <property type="protein sequence ID" value="KAK7279128.1"/>
    <property type="molecule type" value="Genomic_DNA"/>
</dbReference>
<feature type="signal peptide" evidence="1">
    <location>
        <begin position="1"/>
        <end position="29"/>
    </location>
</feature>
<organism evidence="2 3">
    <name type="scientific">Clitoria ternatea</name>
    <name type="common">Butterfly pea</name>
    <dbReference type="NCBI Taxonomy" id="43366"/>
    <lineage>
        <taxon>Eukaryota</taxon>
        <taxon>Viridiplantae</taxon>
        <taxon>Streptophyta</taxon>
        <taxon>Embryophyta</taxon>
        <taxon>Tracheophyta</taxon>
        <taxon>Spermatophyta</taxon>
        <taxon>Magnoliopsida</taxon>
        <taxon>eudicotyledons</taxon>
        <taxon>Gunneridae</taxon>
        <taxon>Pentapetalae</taxon>
        <taxon>rosids</taxon>
        <taxon>fabids</taxon>
        <taxon>Fabales</taxon>
        <taxon>Fabaceae</taxon>
        <taxon>Papilionoideae</taxon>
        <taxon>50 kb inversion clade</taxon>
        <taxon>NPAAA clade</taxon>
        <taxon>indigoferoid/millettioid clade</taxon>
        <taxon>Phaseoleae</taxon>
        <taxon>Clitoria</taxon>
    </lineage>
</organism>
<gene>
    <name evidence="2" type="ORF">RJT34_24173</name>
</gene>
<sequence>MPGTFVSMFLQKLIFAAMVVVLLSVGVRSKTICPGTCKTYPNCEAYCKSRGYDHGGCVPPQNYFCCCSKYDQQTFNNIPSD</sequence>
<name>A0AAN9IFM6_CLITE</name>
<accession>A0AAN9IFM6</accession>
<feature type="chain" id="PRO_5042956717" evidence="1">
    <location>
        <begin position="30"/>
        <end position="81"/>
    </location>
</feature>
<dbReference type="Proteomes" id="UP001359559">
    <property type="component" value="Unassembled WGS sequence"/>
</dbReference>
<comment type="caution">
    <text evidence="2">The sequence shown here is derived from an EMBL/GenBank/DDBJ whole genome shotgun (WGS) entry which is preliminary data.</text>
</comment>
<protein>
    <submittedName>
        <fullName evidence="2">Uncharacterized protein</fullName>
    </submittedName>
</protein>
<reference evidence="2 3" key="1">
    <citation type="submission" date="2024-01" db="EMBL/GenBank/DDBJ databases">
        <title>The genomes of 5 underutilized Papilionoideae crops provide insights into root nodulation and disease resistance.</title>
        <authorList>
            <person name="Yuan L."/>
        </authorList>
    </citation>
    <scope>NUCLEOTIDE SEQUENCE [LARGE SCALE GENOMIC DNA]</scope>
    <source>
        <strain evidence="2">LY-2023</strain>
        <tissue evidence="2">Leaf</tissue>
    </source>
</reference>
<proteinExistence type="predicted"/>
<evidence type="ECO:0000256" key="1">
    <source>
        <dbReference type="SAM" id="SignalP"/>
    </source>
</evidence>
<dbReference type="AlphaFoldDB" id="A0AAN9IFM6"/>
<keyword evidence="1" id="KW-0732">Signal</keyword>
<keyword evidence="3" id="KW-1185">Reference proteome</keyword>
<evidence type="ECO:0000313" key="3">
    <source>
        <dbReference type="Proteomes" id="UP001359559"/>
    </source>
</evidence>
<evidence type="ECO:0000313" key="2">
    <source>
        <dbReference type="EMBL" id="KAK7279128.1"/>
    </source>
</evidence>